<dbReference type="EMBL" id="JALJOT010000012">
    <property type="protein sequence ID" value="KAK9904688.1"/>
    <property type="molecule type" value="Genomic_DNA"/>
</dbReference>
<evidence type="ECO:0000256" key="1">
    <source>
        <dbReference type="SAM" id="MobiDB-lite"/>
    </source>
</evidence>
<feature type="compositionally biased region" description="Polar residues" evidence="1">
    <location>
        <begin position="138"/>
        <end position="153"/>
    </location>
</feature>
<evidence type="ECO:0008006" key="4">
    <source>
        <dbReference type="Google" id="ProtNLM"/>
    </source>
</evidence>
<accession>A0ABR2YG06</accession>
<gene>
    <name evidence="2" type="ORF">WJX75_000590</name>
</gene>
<feature type="region of interest" description="Disordered" evidence="1">
    <location>
        <begin position="63"/>
        <end position="114"/>
    </location>
</feature>
<comment type="caution">
    <text evidence="2">The sequence shown here is derived from an EMBL/GenBank/DDBJ whole genome shotgun (WGS) entry which is preliminary data.</text>
</comment>
<organism evidence="2 3">
    <name type="scientific">Coccomyxa subellipsoidea</name>
    <dbReference type="NCBI Taxonomy" id="248742"/>
    <lineage>
        <taxon>Eukaryota</taxon>
        <taxon>Viridiplantae</taxon>
        <taxon>Chlorophyta</taxon>
        <taxon>core chlorophytes</taxon>
        <taxon>Trebouxiophyceae</taxon>
        <taxon>Trebouxiophyceae incertae sedis</taxon>
        <taxon>Coccomyxaceae</taxon>
        <taxon>Coccomyxa</taxon>
    </lineage>
</organism>
<evidence type="ECO:0000313" key="2">
    <source>
        <dbReference type="EMBL" id="KAK9904688.1"/>
    </source>
</evidence>
<sequence>MKTPSRSSKTTSEAVELNWGRDGKLQHVNVCRLIIIIKSHTLVYAFSANHPRRLTKPMREDFSKRLAGNGDPARAAAKEEGGSHQHVAHNEIDAPESPCGNAACSTEEHTSQIHGREDAGIAQEPGDLPLSAAAAPQHVSQRTCHYSDSSQGRGDNAPARDTEKNQEMRVVLRTVDHLISENRALKTAGQEREAAGPHHRTTAFTSSAEIVRVAI</sequence>
<reference evidence="2 3" key="1">
    <citation type="journal article" date="2024" name="Nat. Commun.">
        <title>Phylogenomics reveals the evolutionary origins of lichenization in chlorophyte algae.</title>
        <authorList>
            <person name="Puginier C."/>
            <person name="Libourel C."/>
            <person name="Otte J."/>
            <person name="Skaloud P."/>
            <person name="Haon M."/>
            <person name="Grisel S."/>
            <person name="Petersen M."/>
            <person name="Berrin J.G."/>
            <person name="Delaux P.M."/>
            <person name="Dal Grande F."/>
            <person name="Keller J."/>
        </authorList>
    </citation>
    <scope>NUCLEOTIDE SEQUENCE [LARGE SCALE GENOMIC DNA]</scope>
    <source>
        <strain evidence="2 3">SAG 216-7</strain>
    </source>
</reference>
<keyword evidence="3" id="KW-1185">Reference proteome</keyword>
<name>A0ABR2YG06_9CHLO</name>
<feature type="region of interest" description="Disordered" evidence="1">
    <location>
        <begin position="134"/>
        <end position="167"/>
    </location>
</feature>
<protein>
    <recommendedName>
        <fullName evidence="4">MADS-box domain-containing protein</fullName>
    </recommendedName>
</protein>
<proteinExistence type="predicted"/>
<feature type="compositionally biased region" description="Basic and acidic residues" evidence="1">
    <location>
        <begin position="76"/>
        <end position="92"/>
    </location>
</feature>
<evidence type="ECO:0000313" key="3">
    <source>
        <dbReference type="Proteomes" id="UP001491310"/>
    </source>
</evidence>
<feature type="compositionally biased region" description="Basic and acidic residues" evidence="1">
    <location>
        <begin position="158"/>
        <end position="167"/>
    </location>
</feature>
<dbReference type="Proteomes" id="UP001491310">
    <property type="component" value="Unassembled WGS sequence"/>
</dbReference>